<gene>
    <name evidence="1" type="ORF">EC847_11742</name>
</gene>
<accession>A0A4R6E1I0</accession>
<name>A0A4R6E1I0_SCAGO</name>
<dbReference type="EMBL" id="SNVX01000017">
    <property type="protein sequence ID" value="TDN51571.1"/>
    <property type="molecule type" value="Genomic_DNA"/>
</dbReference>
<sequence length="40" mass="4745">MSDTFIHEMSDKGSKKCLKMKTGQRQKQRLVTPSKMIFWL</sequence>
<proteinExistence type="predicted"/>
<dbReference type="AlphaFoldDB" id="A0A4R6E1I0"/>
<comment type="caution">
    <text evidence="1">The sequence shown here is derived from an EMBL/GenBank/DDBJ whole genome shotgun (WGS) entry which is preliminary data.</text>
</comment>
<protein>
    <submittedName>
        <fullName evidence="1">Uncharacterized protein</fullName>
    </submittedName>
</protein>
<organism evidence="1 2">
    <name type="scientific">Scandinavium goeteborgense</name>
    <dbReference type="NCBI Taxonomy" id="1851514"/>
    <lineage>
        <taxon>Bacteria</taxon>
        <taxon>Pseudomonadati</taxon>
        <taxon>Pseudomonadota</taxon>
        <taxon>Gammaproteobacteria</taxon>
        <taxon>Enterobacterales</taxon>
        <taxon>Enterobacteriaceae</taxon>
        <taxon>Scandinavium</taxon>
    </lineage>
</organism>
<evidence type="ECO:0000313" key="1">
    <source>
        <dbReference type="EMBL" id="TDN51571.1"/>
    </source>
</evidence>
<keyword evidence="2" id="KW-1185">Reference proteome</keyword>
<evidence type="ECO:0000313" key="2">
    <source>
        <dbReference type="Proteomes" id="UP000295530"/>
    </source>
</evidence>
<dbReference type="Proteomes" id="UP000295530">
    <property type="component" value="Unassembled WGS sequence"/>
</dbReference>
<reference evidence="1 2" key="1">
    <citation type="submission" date="2019-03" db="EMBL/GenBank/DDBJ databases">
        <title>Genomic analyses of the natural microbiome of Caenorhabditis elegans.</title>
        <authorList>
            <person name="Samuel B."/>
        </authorList>
    </citation>
    <scope>NUCLEOTIDE SEQUENCE [LARGE SCALE GENOMIC DNA]</scope>
    <source>
        <strain evidence="1 2">BIGb0156</strain>
    </source>
</reference>